<dbReference type="InterPro" id="IPR051172">
    <property type="entry name" value="Chlamydia_OmcB"/>
</dbReference>
<feature type="domain" description="DUF11" evidence="2">
    <location>
        <begin position="762"/>
        <end position="877"/>
    </location>
</feature>
<feature type="domain" description="DUF11" evidence="2">
    <location>
        <begin position="1847"/>
        <end position="1959"/>
    </location>
</feature>
<feature type="region of interest" description="Disordered" evidence="1">
    <location>
        <begin position="1807"/>
        <end position="1832"/>
    </location>
</feature>
<evidence type="ECO:0000259" key="2">
    <source>
        <dbReference type="Pfam" id="PF01345"/>
    </source>
</evidence>
<reference evidence="4 5" key="1">
    <citation type="submission" date="2020-08" db="EMBL/GenBank/DDBJ databases">
        <title>Genome sequence of Diaphorobacter ruginosibacter DSM 27467T.</title>
        <authorList>
            <person name="Hyun D.-W."/>
            <person name="Bae J.-W."/>
        </authorList>
    </citation>
    <scope>NUCLEOTIDE SEQUENCE [LARGE SCALE GENOMIC DNA]</scope>
    <source>
        <strain evidence="4 5">DSM 27467</strain>
    </source>
</reference>
<dbReference type="Pfam" id="PF20674">
    <property type="entry name" value="SpaA_3"/>
    <property type="match status" value="1"/>
</dbReference>
<dbReference type="InterPro" id="IPR013783">
    <property type="entry name" value="Ig-like_fold"/>
</dbReference>
<feature type="domain" description="DUF11" evidence="2">
    <location>
        <begin position="2120"/>
        <end position="2223"/>
    </location>
</feature>
<feature type="domain" description="DUF11" evidence="2">
    <location>
        <begin position="1593"/>
        <end position="1696"/>
    </location>
</feature>
<dbReference type="InterPro" id="IPR047589">
    <property type="entry name" value="DUF11_rpt"/>
</dbReference>
<feature type="region of interest" description="Disordered" evidence="1">
    <location>
        <begin position="1416"/>
        <end position="1440"/>
    </location>
</feature>
<dbReference type="EMBL" id="CP060714">
    <property type="protein sequence ID" value="QNN58148.1"/>
    <property type="molecule type" value="Genomic_DNA"/>
</dbReference>
<feature type="domain" description="DUF11" evidence="2">
    <location>
        <begin position="1034"/>
        <end position="1137"/>
    </location>
</feature>
<dbReference type="Gene3D" id="2.60.40.10">
    <property type="entry name" value="Immunoglobulins"/>
    <property type="match status" value="2"/>
</dbReference>
<gene>
    <name evidence="4" type="ORF">H9K76_04600</name>
</gene>
<keyword evidence="5" id="KW-1185">Reference proteome</keyword>
<feature type="domain" description="DUF11" evidence="2">
    <location>
        <begin position="1456"/>
        <end position="1565"/>
    </location>
</feature>
<dbReference type="InterPro" id="IPR048834">
    <property type="entry name" value="SpaA_pre-album"/>
</dbReference>
<feature type="domain" description="DUF11" evidence="2">
    <location>
        <begin position="899"/>
        <end position="1004"/>
    </location>
</feature>
<evidence type="ECO:0000313" key="5">
    <source>
        <dbReference type="Proteomes" id="UP000515811"/>
    </source>
</evidence>
<feature type="domain" description="DUF11" evidence="2">
    <location>
        <begin position="1322"/>
        <end position="1428"/>
    </location>
</feature>
<feature type="domain" description="DUF11" evidence="2">
    <location>
        <begin position="1983"/>
        <end position="2101"/>
    </location>
</feature>
<feature type="domain" description="DUF11" evidence="2">
    <location>
        <begin position="1722"/>
        <end position="1826"/>
    </location>
</feature>
<feature type="domain" description="DUF11" evidence="2">
    <location>
        <begin position="368"/>
        <end position="477"/>
    </location>
</feature>
<name>A0A7G9RRC3_9BURK</name>
<evidence type="ECO:0000259" key="3">
    <source>
        <dbReference type="Pfam" id="PF20674"/>
    </source>
</evidence>
<sequence>MGTSSNYVISVQNIGGTNASANVVVTDPIPAGLTIGTLPANCTLNPAGSQNVQCTVAAASLTAGGAATTITIPVTPTASAPFSVTNTATATGGGDASCNGTGRCTASVSSTVSARPKLRVSKTIAGRLVSTDQFTVQISGGGGSATSANADPSVSTGIFTATAGTNYVLSEVAAGTTNLARYTSSYVCSNAMSGGTTVPASGSGTSVNITPQSRDDITCTFTNTPVYPRLTSAKTVSVNPLVVGATDQFYYVAITVANGPTTAPITIADNLPSGITLAAAPSVSGGAVLSGCASSGSSLGASCQLGANLANGTYTVSIPVNVGAGAVAGGATNTANLGGGGDPSCTAANAGETCDPRTPTVNVVQKSDLSITKVAQPSGTYVPGQSLNYTITVSNAGPSDVTGVSVSDTVPGSVNVANWTCTPSGSASCGATSSGTNNNVALNNVSLPKGTTITITVNGTAQSTATGDIVNTATVTPPAAATCTTAPCQKSATVTNQNVGVPNLKIVKVAGGAFAVGQSGSYAIQVSNSGTTSTSGTMTVTDTLPPGLTITTVNAGAGWNCSTAAGNTQLSCTSSTVLPPGANAPVINLQVSVANGTASPVTNTASVTGGGTACTASAPCTSTIQTPVNSPKMDVTKVLNGSGSFVVGQSTSYTITVTNSGSAATLAGGTITDTIPTGLVIGDLTGSGCSANAQVVTCNVPAGVGGGSFVNFTIPVTPQASANGQSLTNKAQANPDTGDSTCPGGAHCTGTTDNPVTAPLLLLEKTPQPSTFTVNQQASYKLKLSNTGNASTTAVTTVTDVIPGGLSVGSVSPSAACTISTSGSQSTVTCTQAAGLAANASVEFEIFVTPDNSLNGISVTNQATATGGGDTQCVNGTAVGSLPARCAPQTTTAVNAPQLTMSKTANPARFSVGVQSQYILTVTNTGTAPTSGTITITDVVPASLTLGTMPSGCAAQGQQVTCTSAQVLAAPQGANPGASVSFTIPVTPNAAASPAVTNQASAQGGGDPTCPIPGNCKSSITTSVDAPSLQLAKADNGAWVVGQGGAEYTLTVTNASQAVATVGPITVVDTLPAGISAVNGTSGNWSCTVSGQTVTCTSSTSIAANGTDAIVLPVTVDASAITSGTGATVTNNAAVAGGGDPFNGGNPPAPGSACTALDAATPGHCAGKDTVVNAPAALAVNKGAPTIAATGTPGQYTATYTVTVNNTGGVPGSYTLADAPGFPSGVVFNSSSVAAAGGGAVNVALANPLANGSANQISASNVGIANGATHTYTVAITFTTNAGVTALACTGAEGSGAYNAASIGGAPSANCAALPGVPNLGLAKSSNGPWTVAQTGASYTLTVSNSGTASTSGEITVSDAMPTGITAASGTYNGWACTAVGQVLTCKSSTAIAAGVSADIVIPVTIAATAASSVTNKASVGGGGDPHNGGNPPDPQACTDAQHCSGTTTQVSAKADLTITKTSEQGTSYVPGQPLNYTIVVSNAGPSDVTGAAVNDAVPSDVEVSGWSCVASDASASCGGTASGTDNNVNLTGVNLPMGKSVTITVTGKARLSATGDIVNTATVTPPAGVTCTAAPCTKTSTVTSQNSGTPVLSIAKQATPTSFAVGQTGVYSITVTNTGTNSTSGQIMVTDTMPAGITVTSVSGTGWACTIGSGGASISCASSAVLLPGSAAPVINAMVSIANGTATPAVNTAKASGGGTACTALAPCETTIQTNVNRPQLDVTKVLNGSFVVGQQTSYTITATNNGQAETLAGTITDTIPTGLLIGDLTNSGCSASGQVVTCNVPAGKPSGSSVVFTIPVTPQASADGQSLTNKAQANPDTGDSTCPAGTHCTGTTDNPVTAPQLTLTKATSVTAFTVGQQANYQLVLKNTGTADTTAAVTVTDTVPAGLTIDTASLNAACVQNPAGSQMVVCTVASLAQGATVSFDIPVTPQASVDGQTVVNQATATGGGDPLCADGTGAASLPARCAPSTSTVVNAPHLKIVKTTNTPTFSVGVQGEYVLKVTNVGTAPTSGTITVTDVVPASLTLGPLPAGCTAQDQQVTCTSTQVLAAPQGANPGGSVSFTIPVTPQAVVSSPSVSNTATVLGGGDPVCPTNTADCRSTTTTNVDAPSLQLAKADNGAWVVGQGGAEYTLTVTNASATVATVGPITVVDTLPAGISAVNGTSGNWSCTVSGQTVTCTSSTSIAANGTDAIVLPVTVDASAITSGTGATVTNNAAVAGGGDPFNGGNPPAPGSACTALDAATPGHCAGKDTVVNLPAAMVVSKSKPVIVPTATPGQHTATYTVTVVNGGGVPGSYTLNDTPGYPAGVVLDSWTVVSTDGVVNPALAAAPSNGVDNQISATNTTINNAATHTYTVAITFTTNVGVTTMACTGAPGNGAYNAAGIGNGSTDANCEQLPGVPKLSLAKTSNGPWVVAQADARYTLTVSNSGTAATTGTVTVTDSMPAGVTAANGTYSGWSCVASGQVLTCTSTAAIAAGGSTSISVPVTIAAAAVPSVTNSAAVGGGGDPHNGGNPPTPGNCTGDAHCASTSTDVRTQAALSVTKTNGVTKVAATTTTTYTVTITNSGGTDATDLSWTDTVVSGLDKASIEAGTASAGSVAGSCQGLTCTGITVKAGGSVSYTVTAKVTGSVGSKAVNTASVTGGACTLAAPCTSTDSDDIGAPPEVTPVPVDSRTMLMLLGLLLMTVAATRLQRTSGARR</sequence>
<evidence type="ECO:0000313" key="4">
    <source>
        <dbReference type="EMBL" id="QNN58148.1"/>
    </source>
</evidence>
<dbReference type="PANTHER" id="PTHR34819:SF3">
    <property type="entry name" value="CELL SURFACE PROTEIN"/>
    <property type="match status" value="1"/>
</dbReference>
<dbReference type="Proteomes" id="UP000515811">
    <property type="component" value="Chromosome"/>
</dbReference>
<feature type="region of interest" description="Disordered" evidence="1">
    <location>
        <begin position="726"/>
        <end position="748"/>
    </location>
</feature>
<protein>
    <submittedName>
        <fullName evidence="4">DUF11 domain-containing protein</fullName>
    </submittedName>
</protein>
<dbReference type="Pfam" id="PF01345">
    <property type="entry name" value="DUF11"/>
    <property type="match status" value="16"/>
</dbReference>
<accession>A0A7G9RRC3</accession>
<dbReference type="PANTHER" id="PTHR34819">
    <property type="entry name" value="LARGE CYSTEINE-RICH PERIPLASMIC PROTEIN OMCB"/>
    <property type="match status" value="1"/>
</dbReference>
<dbReference type="InterPro" id="IPR001434">
    <property type="entry name" value="OmcB-like_DUF11"/>
</dbReference>
<feature type="domain" description="SpaA-like prealbumin fold" evidence="3">
    <location>
        <begin position="118"/>
        <end position="225"/>
    </location>
</feature>
<feature type="compositionally biased region" description="Polar residues" evidence="1">
    <location>
        <begin position="1807"/>
        <end position="1826"/>
    </location>
</feature>
<feature type="domain" description="DUF11" evidence="2">
    <location>
        <begin position="505"/>
        <end position="609"/>
    </location>
</feature>
<dbReference type="NCBIfam" id="TIGR01451">
    <property type="entry name" value="B_ant_repeat"/>
    <property type="match status" value="7"/>
</dbReference>
<organism evidence="4 5">
    <name type="scientific">Diaphorobacter ruginosibacter</name>
    <dbReference type="NCBI Taxonomy" id="1715720"/>
    <lineage>
        <taxon>Bacteria</taxon>
        <taxon>Pseudomonadati</taxon>
        <taxon>Pseudomonadota</taxon>
        <taxon>Betaproteobacteria</taxon>
        <taxon>Burkholderiales</taxon>
        <taxon>Comamonadaceae</taxon>
        <taxon>Diaphorobacter</taxon>
    </lineage>
</organism>
<feature type="compositionally biased region" description="Polar residues" evidence="1">
    <location>
        <begin position="726"/>
        <end position="740"/>
    </location>
</feature>
<feature type="domain" description="DUF11" evidence="2">
    <location>
        <begin position="2406"/>
        <end position="2514"/>
    </location>
</feature>
<feature type="domain" description="DUF11" evidence="2">
    <location>
        <begin position="2"/>
        <end position="92"/>
    </location>
</feature>
<feature type="domain" description="DUF11" evidence="2">
    <location>
        <begin position="2543"/>
        <end position="2646"/>
    </location>
</feature>
<dbReference type="KEGG" id="drg:H9K76_04600"/>
<proteinExistence type="predicted"/>
<feature type="domain" description="DUF11" evidence="2">
    <location>
        <begin position="635"/>
        <end position="740"/>
    </location>
</feature>
<evidence type="ECO:0000256" key="1">
    <source>
        <dbReference type="SAM" id="MobiDB-lite"/>
    </source>
</evidence>